<evidence type="ECO:0000256" key="3">
    <source>
        <dbReference type="PROSITE-ProRule" id="PRU00339"/>
    </source>
</evidence>
<evidence type="ECO:0000256" key="2">
    <source>
        <dbReference type="ARBA" id="ARBA00022803"/>
    </source>
</evidence>
<dbReference type="GO" id="GO:0000993">
    <property type="term" value="F:RNA polymerase II complex binding"/>
    <property type="evidence" value="ECO:0007669"/>
    <property type="project" value="TreeGrafter"/>
</dbReference>
<accession>A0A4C2EBD6</accession>
<evidence type="ECO:0000256" key="4">
    <source>
        <dbReference type="SAM" id="MobiDB-lite"/>
    </source>
</evidence>
<dbReference type="GO" id="GO:0006355">
    <property type="term" value="P:regulation of DNA-templated transcription"/>
    <property type="evidence" value="ECO:0007669"/>
    <property type="project" value="InterPro"/>
</dbReference>
<gene>
    <name evidence="5" type="primary">CTR9</name>
    <name evidence="5" type="ORF">ZYGM_001712</name>
</gene>
<dbReference type="PANTHER" id="PTHR14027">
    <property type="entry name" value="RNA POLYMERASE-ASSOCIATED PROTEIN CTR9"/>
    <property type="match status" value="1"/>
</dbReference>
<feature type="compositionally biased region" description="Basic residues" evidence="4">
    <location>
        <begin position="990"/>
        <end position="1014"/>
    </location>
</feature>
<comment type="caution">
    <text evidence="5">The sequence shown here is derived from an EMBL/GenBank/DDBJ whole genome shotgun (WGS) entry which is preliminary data.</text>
</comment>
<feature type="compositionally biased region" description="Basic and acidic residues" evidence="4">
    <location>
        <begin position="1042"/>
        <end position="1058"/>
    </location>
</feature>
<feature type="repeat" description="TPR" evidence="3">
    <location>
        <begin position="217"/>
        <end position="250"/>
    </location>
</feature>
<name>A0A4C2EBD6_9SACH</name>
<dbReference type="Gene3D" id="1.25.40.10">
    <property type="entry name" value="Tetratricopeptide repeat domain"/>
    <property type="match status" value="4"/>
</dbReference>
<feature type="compositionally biased region" description="Acidic residues" evidence="4">
    <location>
        <begin position="1082"/>
        <end position="1092"/>
    </location>
</feature>
<keyword evidence="2 3" id="KW-0802">TPR repeat</keyword>
<dbReference type="Pfam" id="PF13181">
    <property type="entry name" value="TPR_8"/>
    <property type="match status" value="1"/>
</dbReference>
<dbReference type="SMART" id="SM00028">
    <property type="entry name" value="TPR"/>
    <property type="match status" value="7"/>
</dbReference>
<dbReference type="EMBL" id="BIMX01000033">
    <property type="protein sequence ID" value="GCF01488.1"/>
    <property type="molecule type" value="Genomic_DNA"/>
</dbReference>
<evidence type="ECO:0000313" key="5">
    <source>
        <dbReference type="EMBL" id="GCF01488.1"/>
    </source>
</evidence>
<dbReference type="SUPFAM" id="SSF48452">
    <property type="entry name" value="TPR-like"/>
    <property type="match status" value="4"/>
</dbReference>
<dbReference type="Pfam" id="PF00515">
    <property type="entry name" value="TPR_1"/>
    <property type="match status" value="1"/>
</dbReference>
<dbReference type="GO" id="GO:0006368">
    <property type="term" value="P:transcription elongation by RNA polymerase II"/>
    <property type="evidence" value="ECO:0007669"/>
    <property type="project" value="TreeGrafter"/>
</dbReference>
<evidence type="ECO:0000313" key="6">
    <source>
        <dbReference type="Proteomes" id="UP000301737"/>
    </source>
</evidence>
<dbReference type="PANTHER" id="PTHR14027:SF2">
    <property type="entry name" value="RNA POLYMERASE-ASSOCIATED PROTEIN CTR9 HOMOLOG"/>
    <property type="match status" value="1"/>
</dbReference>
<feature type="compositionally biased region" description="Basic and acidic residues" evidence="4">
    <location>
        <begin position="959"/>
        <end position="976"/>
    </location>
</feature>
<dbReference type="InterPro" id="IPR011990">
    <property type="entry name" value="TPR-like_helical_dom_sf"/>
</dbReference>
<dbReference type="PROSITE" id="PS50005">
    <property type="entry name" value="TPR"/>
    <property type="match status" value="2"/>
</dbReference>
<dbReference type="AlphaFoldDB" id="A0A4C2EBD6"/>
<keyword evidence="6" id="KW-1185">Reference proteome</keyword>
<sequence>MEVASTSGYPVMELPILLDIPLKASEEVVSINLQTDLPDDPADLRTLLVEEGSDKEHWLTIAIAYCNSGNTLQGIRLVEMALETFDSSEKAPLYTFLTWAHLKLAKEKATSVENRDHELTQAEIQLKNAIGVDPTWIGNMLATIDLYYQRGHYDRALETSDLFVKSIHSEDRRKGIQSKPNSMFLLLRAKLLYQKKNYMASLRAFQELLVINPVMYPDPRTGIGLCFWQLKDYKLAIAAWKRAIQLNPENNNAAVLVILGDFHNSLTTSENDESFRENYAKALQDLDGLLRKDEQNPVLWTLLQSYFYFKGDFTKVLDIYERKISKFEFTISDTVFSESLFWCGRAHYALRDYRKAFSMFQQCLKRNEDNLLAKFGFGQTQMKNKLMEESILTFENIYKNHEGIQELNYILGLLYAGKFLNPVNSKTISRKELEKLAEKSIQYLEKYIRITNAKKNQVVIPRAYLAISELYEAQNQHKQSLEYLSKALQQMQEVEGSTVPIEMLNNLGCFHFISGDLQKAKYFFDSVKAKTEKEFNVTINYNFARVLEGENAEASKGIYDQIISRQPAYLSARMRRLFFRVIENDNSDLKQDMDKLLSSNTSDLEVRSFYSWFLKNNQTDPKKNDNLETNHNKETLVKYDSHDFYALTSLANLYCMIGRESKRSHFPKDQDSSKQSFLKAVQLFQKVLQLDPYSIFAAQGIAIVFAESKRFGPALEILRKARDSLDNEDVHVNMAHCLLEMHEYAKAIELYEFSLKKYGNEQNRAKLLNALGRAWYARATRERSLEFFQFALDSAQKALEAENARFSSVKNNKFLASLKYNVALLHFQVAETLRRSSPKGRTLSTIQVAQTGLDTGLQILKELKELEGFVIIPKEELEQRIQLGETTMKSALERCVKEQEAYESEQVEKFEQAKKLLGEHEQREQEKKRQEEEVSRVKLERQKEEYRRLQDEAQKIIQEREEREAISEAQVEKSDLSDTNGEGGEDKEKKSKKKRKSTTARKSKQPAERKRRKKNQEPDQEPDQEPAQEPDQELGQEQPVSESKKEPAPPSPEEPKEVQDDDEDDDAVRKGGRGKKQALSEEFIDDSDDEEEPKQTGGSGNDEPED</sequence>
<proteinExistence type="predicted"/>
<dbReference type="GO" id="GO:0016593">
    <property type="term" value="C:Cdc73/Paf1 complex"/>
    <property type="evidence" value="ECO:0007669"/>
    <property type="project" value="TreeGrafter"/>
</dbReference>
<reference evidence="5 6" key="1">
    <citation type="submission" date="2019-01" db="EMBL/GenBank/DDBJ databases">
        <title>Draft Genome Sequencing of Zygosaccharomyces mellis Ca-7.</title>
        <authorList>
            <person name="Shiwa Y."/>
            <person name="Kanesaki Y."/>
            <person name="Ishige T."/>
            <person name="Mura K."/>
            <person name="Hori T."/>
            <person name="Tamura T."/>
        </authorList>
    </citation>
    <scope>NUCLEOTIDE SEQUENCE [LARGE SCALE GENOMIC DNA]</scope>
    <source>
        <strain evidence="5 6">Ca-7</strain>
    </source>
</reference>
<keyword evidence="1" id="KW-0677">Repeat</keyword>
<feature type="repeat" description="TPR" evidence="3">
    <location>
        <begin position="337"/>
        <end position="370"/>
    </location>
</feature>
<organism evidence="5 6">
    <name type="scientific">Zygosaccharomyces mellis</name>
    <dbReference type="NCBI Taxonomy" id="42258"/>
    <lineage>
        <taxon>Eukaryota</taxon>
        <taxon>Fungi</taxon>
        <taxon>Dikarya</taxon>
        <taxon>Ascomycota</taxon>
        <taxon>Saccharomycotina</taxon>
        <taxon>Saccharomycetes</taxon>
        <taxon>Saccharomycetales</taxon>
        <taxon>Saccharomycetaceae</taxon>
        <taxon>Zygosaccharomyces</taxon>
    </lineage>
</organism>
<dbReference type="InterPro" id="IPR031101">
    <property type="entry name" value="Ctr9"/>
</dbReference>
<protein>
    <submittedName>
        <fullName evidence="5">Protein required for normal CLN1 and CLN2 G1 cyclin expression</fullName>
    </submittedName>
</protein>
<dbReference type="OrthoDB" id="343875at2759"/>
<dbReference type="Proteomes" id="UP000301737">
    <property type="component" value="Unassembled WGS sequence"/>
</dbReference>
<dbReference type="InterPro" id="IPR019734">
    <property type="entry name" value="TPR_rpt"/>
</dbReference>
<feature type="compositionally biased region" description="Acidic residues" evidence="4">
    <location>
        <begin position="1018"/>
        <end position="1034"/>
    </location>
</feature>
<evidence type="ECO:0000256" key="1">
    <source>
        <dbReference type="ARBA" id="ARBA00022737"/>
    </source>
</evidence>
<feature type="region of interest" description="Disordered" evidence="4">
    <location>
        <begin position="959"/>
        <end position="1106"/>
    </location>
</feature>